<dbReference type="EMBL" id="QBKS01000001">
    <property type="protein sequence ID" value="PTX56805.1"/>
    <property type="molecule type" value="Genomic_DNA"/>
</dbReference>
<evidence type="ECO:0000256" key="1">
    <source>
        <dbReference type="SAM" id="Phobius"/>
    </source>
</evidence>
<evidence type="ECO:0000313" key="2">
    <source>
        <dbReference type="EMBL" id="PTX56805.1"/>
    </source>
</evidence>
<proteinExistence type="predicted"/>
<keyword evidence="1" id="KW-0472">Membrane</keyword>
<gene>
    <name evidence="2" type="ORF">C8N43_1469</name>
</gene>
<comment type="caution">
    <text evidence="2">The sequence shown here is derived from an EMBL/GenBank/DDBJ whole genome shotgun (WGS) entry which is preliminary data.</text>
</comment>
<evidence type="ECO:0008006" key="4">
    <source>
        <dbReference type="Google" id="ProtNLM"/>
    </source>
</evidence>
<keyword evidence="3" id="KW-1185">Reference proteome</keyword>
<keyword evidence="1" id="KW-1133">Transmembrane helix</keyword>
<dbReference type="OrthoDB" id="7631418at2"/>
<feature type="transmembrane region" description="Helical" evidence="1">
    <location>
        <begin position="93"/>
        <end position="112"/>
    </location>
</feature>
<organism evidence="2 3">
    <name type="scientific">Litoreibacter ponti</name>
    <dbReference type="NCBI Taxonomy" id="1510457"/>
    <lineage>
        <taxon>Bacteria</taxon>
        <taxon>Pseudomonadati</taxon>
        <taxon>Pseudomonadota</taxon>
        <taxon>Alphaproteobacteria</taxon>
        <taxon>Rhodobacterales</taxon>
        <taxon>Roseobacteraceae</taxon>
        <taxon>Litoreibacter</taxon>
    </lineage>
</organism>
<reference evidence="2 3" key="1">
    <citation type="submission" date="2018-04" db="EMBL/GenBank/DDBJ databases">
        <title>Genomic Encyclopedia of Archaeal and Bacterial Type Strains, Phase II (KMG-II): from individual species to whole genera.</title>
        <authorList>
            <person name="Goeker M."/>
        </authorList>
    </citation>
    <scope>NUCLEOTIDE SEQUENCE [LARGE SCALE GENOMIC DNA]</scope>
    <source>
        <strain evidence="2 3">DSM 100977</strain>
    </source>
</reference>
<keyword evidence="1" id="KW-0812">Transmembrane</keyword>
<feature type="transmembrane region" description="Helical" evidence="1">
    <location>
        <begin position="65"/>
        <end position="86"/>
    </location>
</feature>
<feature type="transmembrane region" description="Helical" evidence="1">
    <location>
        <begin position="137"/>
        <end position="158"/>
    </location>
</feature>
<evidence type="ECO:0000313" key="3">
    <source>
        <dbReference type="Proteomes" id="UP000243978"/>
    </source>
</evidence>
<sequence length="191" mass="21026">MNTPAHLIFGAAAFARPGERKVTAAALLGALLPDVSLYAMAGWHLLVLGTDARVVFGQYYYSPEWMAVFSVDNSFLIWGALLGFALWLKREWAVALCGAALLHLALDFPLHAGDGRPHFWPLSDWIFDSPFSYWDRAHGAAIIGPLETLMCLAALVILWRRFATPLPRAAITTAAALQLSPVIIWMFVFGN</sequence>
<dbReference type="AlphaFoldDB" id="A0A2T6BL79"/>
<accession>A0A2T6BL79</accession>
<dbReference type="RefSeq" id="WP_107844963.1">
    <property type="nucleotide sequence ID" value="NZ_QBKS01000001.1"/>
</dbReference>
<feature type="transmembrane region" description="Helical" evidence="1">
    <location>
        <begin position="170"/>
        <end position="188"/>
    </location>
</feature>
<protein>
    <recommendedName>
        <fullName evidence="4">LexA-binding, inner membrane-associated hydrolase</fullName>
    </recommendedName>
</protein>
<name>A0A2T6BL79_9RHOB</name>
<feature type="transmembrane region" description="Helical" evidence="1">
    <location>
        <begin position="24"/>
        <end position="45"/>
    </location>
</feature>
<dbReference type="Proteomes" id="UP000243978">
    <property type="component" value="Unassembled WGS sequence"/>
</dbReference>